<keyword evidence="10" id="KW-1185">Reference proteome</keyword>
<dbReference type="GO" id="GO:0017004">
    <property type="term" value="P:cytochrome complex assembly"/>
    <property type="evidence" value="ECO:0007669"/>
    <property type="project" value="UniProtKB-KW"/>
</dbReference>
<name>A0A1G6BJ81_9GAMM</name>
<evidence type="ECO:0000256" key="4">
    <source>
        <dbReference type="ARBA" id="ARBA00022803"/>
    </source>
</evidence>
<dbReference type="InterPro" id="IPR051263">
    <property type="entry name" value="C-type_cytochrome_biogenesis"/>
</dbReference>
<dbReference type="InterPro" id="IPR056413">
    <property type="entry name" value="TPR_CcmH_CycH"/>
</dbReference>
<sequence>MVKHLALIAAVAIAAALLLLVTGRRQREQQRTRLDVNRELYQQRKLELVEERDEGLLTESTFERANAELDKRFVSENTELEQLHDQHVGRSIWVPALLVMVATVVLYGLFGSWSLQREADDALAALPELGQKVLTQQDAQTTPEELQTFALGLRQRLAQEPNDAVAWLVYARTMVALGSFEQAMEAYKKSLQLEPNRVGTLLGYAQLLLQSQDDELLREAAVHLGRALELEPFNMDGLSLLGFVAFQRGDWQQAVTAWELLLHQLPTDDERYQPIAAAVAESKQRLATSELQLTVTVTLTDAAREQIPTGATLFVYVVAAEGPRMPAAVVRQPVTEFPVTVTLSDANAMLPDYRLSQLSQWQVMARISADEQIEAAPDDLDAEPVVMDPATAAIELTIDHP</sequence>
<dbReference type="RefSeq" id="WP_092592051.1">
    <property type="nucleotide sequence ID" value="NZ_FMXN01000003.1"/>
</dbReference>
<proteinExistence type="predicted"/>
<gene>
    <name evidence="9" type="ORF">SAMN02927930_00835</name>
</gene>
<reference evidence="10" key="1">
    <citation type="submission" date="2016-10" db="EMBL/GenBank/DDBJ databases">
        <authorList>
            <person name="Varghese N."/>
            <person name="Submissions S."/>
        </authorList>
    </citation>
    <scope>NUCLEOTIDE SEQUENCE [LARGE SCALE GENOMIC DNA]</scope>
    <source>
        <strain evidence="10">CGMCC 1.10824</strain>
    </source>
</reference>
<feature type="transmembrane region" description="Helical" evidence="6">
    <location>
        <begin position="92"/>
        <end position="110"/>
    </location>
</feature>
<dbReference type="InterPro" id="IPR011990">
    <property type="entry name" value="TPR-like_helical_dom_sf"/>
</dbReference>
<organism evidence="9 10">
    <name type="scientific">Pseudidiomarina indica</name>
    <dbReference type="NCBI Taxonomy" id="1159017"/>
    <lineage>
        <taxon>Bacteria</taxon>
        <taxon>Pseudomonadati</taxon>
        <taxon>Pseudomonadota</taxon>
        <taxon>Gammaproteobacteria</taxon>
        <taxon>Alteromonadales</taxon>
        <taxon>Idiomarinaceae</taxon>
        <taxon>Pseudidiomarina</taxon>
    </lineage>
</organism>
<keyword evidence="6" id="KW-0472">Membrane</keyword>
<feature type="domain" description="Cytochrome c-type biogenesis protein H Ig-like" evidence="7">
    <location>
        <begin position="293"/>
        <end position="399"/>
    </location>
</feature>
<evidence type="ECO:0000256" key="6">
    <source>
        <dbReference type="SAM" id="Phobius"/>
    </source>
</evidence>
<dbReference type="SUPFAM" id="SSF48452">
    <property type="entry name" value="TPR-like"/>
    <property type="match status" value="1"/>
</dbReference>
<dbReference type="Pfam" id="PF23892">
    <property type="entry name" value="Ig_CycH"/>
    <property type="match status" value="1"/>
</dbReference>
<dbReference type="NCBIfam" id="TIGR03142">
    <property type="entry name" value="cytochro_ccmI"/>
    <property type="match status" value="1"/>
</dbReference>
<dbReference type="GO" id="GO:0005886">
    <property type="term" value="C:plasma membrane"/>
    <property type="evidence" value="ECO:0007669"/>
    <property type="project" value="TreeGrafter"/>
</dbReference>
<dbReference type="PROSITE" id="PS50293">
    <property type="entry name" value="TPR_REGION"/>
    <property type="match status" value="1"/>
</dbReference>
<evidence type="ECO:0000256" key="2">
    <source>
        <dbReference type="ARBA" id="ARBA00022737"/>
    </source>
</evidence>
<keyword evidence="4 5" id="KW-0802">TPR repeat</keyword>
<dbReference type="PANTHER" id="PTHR47870">
    <property type="entry name" value="CYTOCHROME C-TYPE BIOGENESIS PROTEIN CCMH"/>
    <property type="match status" value="1"/>
</dbReference>
<dbReference type="PROSITE" id="PS50005">
    <property type="entry name" value="TPR"/>
    <property type="match status" value="1"/>
</dbReference>
<evidence type="ECO:0000313" key="10">
    <source>
        <dbReference type="Proteomes" id="UP000199626"/>
    </source>
</evidence>
<keyword evidence="3" id="KW-0201">Cytochrome c-type biogenesis</keyword>
<dbReference type="GO" id="GO:0030313">
    <property type="term" value="C:cell envelope"/>
    <property type="evidence" value="ECO:0007669"/>
    <property type="project" value="UniProtKB-SubCell"/>
</dbReference>
<evidence type="ECO:0000256" key="3">
    <source>
        <dbReference type="ARBA" id="ARBA00022748"/>
    </source>
</evidence>
<keyword evidence="6" id="KW-1133">Transmembrane helix</keyword>
<dbReference type="STRING" id="1159017.SAMN02927930_00835"/>
<dbReference type="PANTHER" id="PTHR47870:SF1">
    <property type="entry name" value="CYTOCHROME C-TYPE BIOGENESIS PROTEIN CCMH"/>
    <property type="match status" value="1"/>
</dbReference>
<feature type="repeat" description="TPR" evidence="5">
    <location>
        <begin position="164"/>
        <end position="197"/>
    </location>
</feature>
<evidence type="ECO:0000259" key="8">
    <source>
        <dbReference type="Pfam" id="PF23914"/>
    </source>
</evidence>
<dbReference type="InterPro" id="IPR056412">
    <property type="entry name" value="Ig_CycH"/>
</dbReference>
<protein>
    <submittedName>
        <fullName evidence="9">Cytochrome c-type biogenesis protein CcmI</fullName>
    </submittedName>
</protein>
<evidence type="ECO:0000313" key="9">
    <source>
        <dbReference type="EMBL" id="SDB20676.1"/>
    </source>
</evidence>
<keyword evidence="2" id="KW-0677">Repeat</keyword>
<comment type="subcellular location">
    <subcellularLocation>
        <location evidence="1">Cell envelope</location>
    </subcellularLocation>
</comment>
<evidence type="ECO:0000256" key="5">
    <source>
        <dbReference type="PROSITE-ProRule" id="PRU00339"/>
    </source>
</evidence>
<dbReference type="InterPro" id="IPR019734">
    <property type="entry name" value="TPR_rpt"/>
</dbReference>
<dbReference type="Pfam" id="PF23914">
    <property type="entry name" value="TPR_CcmH_CycH"/>
    <property type="match status" value="1"/>
</dbReference>
<dbReference type="InterPro" id="IPR017560">
    <property type="entry name" value="Cyt_c_biogenesis_CcmI"/>
</dbReference>
<evidence type="ECO:0000259" key="7">
    <source>
        <dbReference type="Pfam" id="PF23892"/>
    </source>
</evidence>
<dbReference type="Gene3D" id="1.25.40.10">
    <property type="entry name" value="Tetratricopeptide repeat domain"/>
    <property type="match status" value="1"/>
</dbReference>
<feature type="domain" description="Cytochrome c-type biogenesis protein H TPR" evidence="8">
    <location>
        <begin position="118"/>
        <end position="272"/>
    </location>
</feature>
<dbReference type="OrthoDB" id="9776053at2"/>
<dbReference type="AlphaFoldDB" id="A0A1G6BJ81"/>
<evidence type="ECO:0000256" key="1">
    <source>
        <dbReference type="ARBA" id="ARBA00004196"/>
    </source>
</evidence>
<keyword evidence="6" id="KW-0812">Transmembrane</keyword>
<dbReference type="Proteomes" id="UP000199626">
    <property type="component" value="Unassembled WGS sequence"/>
</dbReference>
<dbReference type="SMART" id="SM00028">
    <property type="entry name" value="TPR"/>
    <property type="match status" value="2"/>
</dbReference>
<dbReference type="EMBL" id="FMXN01000003">
    <property type="protein sequence ID" value="SDB20676.1"/>
    <property type="molecule type" value="Genomic_DNA"/>
</dbReference>
<accession>A0A1G6BJ81</accession>